<dbReference type="GO" id="GO:0051213">
    <property type="term" value="F:dioxygenase activity"/>
    <property type="evidence" value="ECO:0007669"/>
    <property type="project" value="UniProtKB-KW"/>
</dbReference>
<dbReference type="PANTHER" id="PTHR35908:SF1">
    <property type="entry name" value="CONSERVED PROTEIN"/>
    <property type="match status" value="1"/>
</dbReference>
<dbReference type="eggNOG" id="COG0346">
    <property type="taxonomic scope" value="Bacteria"/>
</dbReference>
<keyword evidence="1" id="KW-0560">Oxidoreductase</keyword>
<keyword evidence="2" id="KW-1185">Reference proteome</keyword>
<protein>
    <submittedName>
        <fullName evidence="1">Putative glyoxalase/bleomycin resistance protein/dioxygenase</fullName>
    </submittedName>
</protein>
<dbReference type="Gene3D" id="3.10.180.10">
    <property type="entry name" value="2,3-Dihydroxybiphenyl 1,2-Dioxygenase, domain 1"/>
    <property type="match status" value="1"/>
</dbReference>
<reference evidence="1 2" key="1">
    <citation type="journal article" date="2012" name="J. Bacteriol.">
        <title>Genome sequence of Mycobacterium hassiacum DSM 44199, a rare source of heat-stable mycobacterial proteins.</title>
        <authorList>
            <person name="Tiago I."/>
            <person name="Maranha A."/>
            <person name="Mendes V."/>
            <person name="Alarico S."/>
            <person name="Moynihan P.J."/>
            <person name="Clarke A.J."/>
            <person name="Macedo-Ribeiro S."/>
            <person name="Pereira P.J."/>
            <person name="Empadinhas N."/>
        </authorList>
    </citation>
    <scope>NUCLEOTIDE SEQUENCE [LARGE SCALE GENOMIC DNA]</scope>
    <source>
        <strain evidence="2">DSM 44199 / CIP 105218 / JCM 12690 / 3849</strain>
    </source>
</reference>
<dbReference type="PANTHER" id="PTHR35908">
    <property type="entry name" value="HYPOTHETICAL FUSION PROTEIN"/>
    <property type="match status" value="1"/>
</dbReference>
<accession>K5BDM0</accession>
<dbReference type="InterPro" id="IPR029068">
    <property type="entry name" value="Glyas_Bleomycin-R_OHBP_Dase"/>
</dbReference>
<comment type="caution">
    <text evidence="1">The sequence shown here is derived from an EMBL/GenBank/DDBJ whole genome shotgun (WGS) entry which is preliminary data.</text>
</comment>
<dbReference type="SUPFAM" id="SSF54593">
    <property type="entry name" value="Glyoxalase/Bleomycin resistance protein/Dihydroxybiphenyl dioxygenase"/>
    <property type="match status" value="1"/>
</dbReference>
<evidence type="ECO:0000313" key="1">
    <source>
        <dbReference type="EMBL" id="EKF22242.1"/>
    </source>
</evidence>
<dbReference type="InterPro" id="IPR041581">
    <property type="entry name" value="Glyoxalase_6"/>
</dbReference>
<proteinExistence type="predicted"/>
<evidence type="ECO:0000313" key="2">
    <source>
        <dbReference type="Proteomes" id="UP000006265"/>
    </source>
</evidence>
<name>K5BDM0_MYCHD</name>
<dbReference type="AlphaFoldDB" id="K5BDM0"/>
<dbReference type="PATRIC" id="fig|1122247.3.peg.3577"/>
<keyword evidence="1" id="KW-0223">Dioxygenase</keyword>
<gene>
    <name evidence="1" type="ORF">C731_3733</name>
</gene>
<sequence>MTVAGIDGPRLAFQLVDDPTPGKNRIHIDFHTADMEGEVRRLVGLGAREVGRAGFGEFAWAVPADPDGNASCVPAEPDRGWVSRVAARAAAPGGAPI</sequence>
<dbReference type="Proteomes" id="UP000006265">
    <property type="component" value="Unassembled WGS sequence"/>
</dbReference>
<organism evidence="1 2">
    <name type="scientific">Mycolicibacterium hassiacum (strain DSM 44199 / CIP 105218 / JCM 12690 / 3849)</name>
    <name type="common">Mycobacterium hassiacum</name>
    <dbReference type="NCBI Taxonomy" id="1122247"/>
    <lineage>
        <taxon>Bacteria</taxon>
        <taxon>Bacillati</taxon>
        <taxon>Actinomycetota</taxon>
        <taxon>Actinomycetes</taxon>
        <taxon>Mycobacteriales</taxon>
        <taxon>Mycobacteriaceae</taxon>
        <taxon>Mycolicibacterium</taxon>
    </lineage>
</organism>
<dbReference type="STRING" id="1122247.GCA_000379865_02768"/>
<dbReference type="Pfam" id="PF18029">
    <property type="entry name" value="Glyoxalase_6"/>
    <property type="match status" value="1"/>
</dbReference>
<dbReference type="EMBL" id="AMRA01000102">
    <property type="protein sequence ID" value="EKF22242.1"/>
    <property type="molecule type" value="Genomic_DNA"/>
</dbReference>